<keyword evidence="2" id="KW-1185">Reference proteome</keyword>
<dbReference type="PROSITE" id="PS51257">
    <property type="entry name" value="PROKAR_LIPOPROTEIN"/>
    <property type="match status" value="1"/>
</dbReference>
<dbReference type="OrthoDB" id="3212208at2"/>
<accession>A0A1X1PY42</accession>
<dbReference type="Proteomes" id="UP000001937">
    <property type="component" value="Chromosome"/>
</dbReference>
<dbReference type="STRING" id="106370.Francci3_2727"/>
<dbReference type="KEGG" id="fra:Francci3_2727"/>
<organism evidence="1 2">
    <name type="scientific">Frankia casuarinae (strain DSM 45818 / CECT 9043 / HFP020203 / CcI3)</name>
    <dbReference type="NCBI Taxonomy" id="106370"/>
    <lineage>
        <taxon>Bacteria</taxon>
        <taxon>Bacillati</taxon>
        <taxon>Actinomycetota</taxon>
        <taxon>Actinomycetes</taxon>
        <taxon>Frankiales</taxon>
        <taxon>Frankiaceae</taxon>
        <taxon>Frankia</taxon>
    </lineage>
</organism>
<reference evidence="1 2" key="1">
    <citation type="journal article" date="2007" name="Genome Res.">
        <title>Genome characteristics of facultatively symbiotic Frankia sp. strains reflect host range and host plant biogeography.</title>
        <authorList>
            <person name="Normand P."/>
            <person name="Lapierre P."/>
            <person name="Tisa L.S."/>
            <person name="Gogarten J.P."/>
            <person name="Alloisio N."/>
            <person name="Bagnarol E."/>
            <person name="Bassi C.A."/>
            <person name="Berry A.M."/>
            <person name="Bickhart D.M."/>
            <person name="Choisne N."/>
            <person name="Couloux A."/>
            <person name="Cournoyer B."/>
            <person name="Cruveiller S."/>
            <person name="Daubin V."/>
            <person name="Demange N."/>
            <person name="Francino M.P."/>
            <person name="Goltsman E."/>
            <person name="Huang Y."/>
            <person name="Kopp O.R."/>
            <person name="Labarre L."/>
            <person name="Lapidus A."/>
            <person name="Lavire C."/>
            <person name="Marechal J."/>
            <person name="Martinez M."/>
            <person name="Mastronunzio J.E."/>
            <person name="Mullin B.C."/>
            <person name="Niemann J."/>
            <person name="Pujic P."/>
            <person name="Rawnsley T."/>
            <person name="Rouy Z."/>
            <person name="Schenowitz C."/>
            <person name="Sellstedt A."/>
            <person name="Tavares F."/>
            <person name="Tomkins J.P."/>
            <person name="Vallenet D."/>
            <person name="Valverde C."/>
            <person name="Wall L.G."/>
            <person name="Wang Y."/>
            <person name="Medigue C."/>
            <person name="Benson D.R."/>
        </authorList>
    </citation>
    <scope>NUCLEOTIDE SEQUENCE [LARGE SCALE GENOMIC DNA]</scope>
    <source>
        <strain evidence="2">DSM 45818 / CECT 9043 / CcI3</strain>
    </source>
</reference>
<protein>
    <recommendedName>
        <fullName evidence="3">Lipoprotein</fullName>
    </recommendedName>
</protein>
<sequence length="181" mass="17897">MSTARFAVAAVLTGLIGLTGLTGCNLDDTSVSSTGATAAPGGAAAAGGASQGAKQAQYGEVLQVSKGGEVAATVSVAAPKAVPSFFSGFSKPTSGPAFATFMVSFTSAKAGFAVNPFDFFVRTPDGARVQPTIGCEPAFNAATLGQGEKYQGCLTIDAAHGVLVYASGLFGATGLVEWPGF</sequence>
<dbReference type="EMBL" id="CP000249">
    <property type="protein sequence ID" value="ABD12087.1"/>
    <property type="molecule type" value="Genomic_DNA"/>
</dbReference>
<evidence type="ECO:0000313" key="2">
    <source>
        <dbReference type="Proteomes" id="UP000001937"/>
    </source>
</evidence>
<dbReference type="HOGENOM" id="CLU_1486997_0_0_11"/>
<evidence type="ECO:0000313" key="1">
    <source>
        <dbReference type="EMBL" id="ABD12087.1"/>
    </source>
</evidence>
<name>Q2J9F5_FRACC</name>
<dbReference type="RefSeq" id="WP_011437117.1">
    <property type="nucleotide sequence ID" value="NC_007777.1"/>
</dbReference>
<evidence type="ECO:0008006" key="3">
    <source>
        <dbReference type="Google" id="ProtNLM"/>
    </source>
</evidence>
<gene>
    <name evidence="1" type="ordered locus">Francci3_2727</name>
</gene>
<accession>Q2J9F5</accession>
<dbReference type="AlphaFoldDB" id="Q2J9F5"/>
<proteinExistence type="predicted"/>